<proteinExistence type="predicted"/>
<evidence type="ECO:0000313" key="2">
    <source>
        <dbReference type="Proteomes" id="UP000010523"/>
    </source>
</evidence>
<dbReference type="STRING" id="997296.PB1_11114"/>
<sequence length="97" mass="11227">MNNWITMLFSGRRQPLFNMFGRRRNNRGMMWASLLGLGVGAVAYGLRRNQNINKMQPFQNLMSNFRFRKSAQMPNIGGLTELSKEIIPNKNPLPKNK</sequence>
<dbReference type="Proteomes" id="UP000010523">
    <property type="component" value="Unassembled WGS sequence"/>
</dbReference>
<evidence type="ECO:0000313" key="1">
    <source>
        <dbReference type="EMBL" id="EIJ78105.1"/>
    </source>
</evidence>
<dbReference type="AlphaFoldDB" id="I3DV34"/>
<gene>
    <name evidence="1" type="ORF">PB1_11114</name>
</gene>
<dbReference type="OrthoDB" id="2879487at2"/>
<protein>
    <submittedName>
        <fullName evidence="1">Uncharacterized protein</fullName>
    </submittedName>
</protein>
<dbReference type="EMBL" id="AFEU01000003">
    <property type="protein sequence ID" value="EIJ78105.1"/>
    <property type="molecule type" value="Genomic_DNA"/>
</dbReference>
<dbReference type="RefSeq" id="WP_004436327.1">
    <property type="nucleotide sequence ID" value="NZ_AFEU01000003.1"/>
</dbReference>
<accession>I3DV34</accession>
<keyword evidence="2" id="KW-1185">Reference proteome</keyword>
<reference evidence="1 2" key="1">
    <citation type="journal article" date="2012" name="Appl. Environ. Microbiol.">
        <title>Genome Sequence of Thermotolerant Bacillus methanolicus: Features and Regulation Related to Methylotrophy and Production of L-Lysine and L-Glutamate from Methanol.</title>
        <authorList>
            <person name="Heggeset T.M."/>
            <person name="Krog A."/>
            <person name="Balzer S."/>
            <person name="Wentzel A."/>
            <person name="Ellingsen T.E."/>
            <person name="Brautaset T."/>
        </authorList>
    </citation>
    <scope>NUCLEOTIDE SEQUENCE [LARGE SCALE GENOMIC DNA]</scope>
    <source>
        <strain evidence="1 2">PB1</strain>
    </source>
</reference>
<dbReference type="PATRIC" id="fig|997296.3.peg.2337"/>
<organism evidence="1 2">
    <name type="scientific">Bacillus methanolicus PB1</name>
    <dbReference type="NCBI Taxonomy" id="997296"/>
    <lineage>
        <taxon>Bacteria</taxon>
        <taxon>Bacillati</taxon>
        <taxon>Bacillota</taxon>
        <taxon>Bacilli</taxon>
        <taxon>Bacillales</taxon>
        <taxon>Bacillaceae</taxon>
        <taxon>Bacillus</taxon>
    </lineage>
</organism>
<comment type="caution">
    <text evidence="1">The sequence shown here is derived from an EMBL/GenBank/DDBJ whole genome shotgun (WGS) entry which is preliminary data.</text>
</comment>
<name>I3DV34_BACMT</name>